<protein>
    <submittedName>
        <fullName evidence="3">3-oxoadipate enol-lactonase</fullName>
        <ecNumber evidence="3">3.1.1.24</ecNumber>
    </submittedName>
</protein>
<dbReference type="InterPro" id="IPR026968">
    <property type="entry name" value="PcaD/CatD"/>
</dbReference>
<dbReference type="SUPFAM" id="SSF69118">
    <property type="entry name" value="AhpD-like"/>
    <property type="match status" value="1"/>
</dbReference>
<dbReference type="PANTHER" id="PTHR33570">
    <property type="entry name" value="4-CARBOXYMUCONOLACTONE DECARBOXYLASE FAMILY PROTEIN"/>
    <property type="match status" value="1"/>
</dbReference>
<dbReference type="GO" id="GO:0051920">
    <property type="term" value="F:peroxiredoxin activity"/>
    <property type="evidence" value="ECO:0007669"/>
    <property type="project" value="InterPro"/>
</dbReference>
<name>A0A8J7R3T6_9HYPH</name>
<dbReference type="InterPro" id="IPR003779">
    <property type="entry name" value="CMD-like"/>
</dbReference>
<organism evidence="3 4">
    <name type="scientific">Tianweitania sediminis</name>
    <dbReference type="NCBI Taxonomy" id="1502156"/>
    <lineage>
        <taxon>Bacteria</taxon>
        <taxon>Pseudomonadati</taxon>
        <taxon>Pseudomonadota</taxon>
        <taxon>Alphaproteobacteria</taxon>
        <taxon>Hyphomicrobiales</taxon>
        <taxon>Phyllobacteriaceae</taxon>
        <taxon>Tianweitania</taxon>
    </lineage>
</organism>
<evidence type="ECO:0000313" key="4">
    <source>
        <dbReference type="Proteomes" id="UP000666240"/>
    </source>
</evidence>
<accession>A0A8J7R3T6</accession>
<dbReference type="PANTHER" id="PTHR33570:SF2">
    <property type="entry name" value="CARBOXYMUCONOLACTONE DECARBOXYLASE-LIKE DOMAIN-CONTAINING PROTEIN"/>
    <property type="match status" value="1"/>
</dbReference>
<dbReference type="Pfam" id="PF02627">
    <property type="entry name" value="CMD"/>
    <property type="match status" value="1"/>
</dbReference>
<proteinExistence type="predicted"/>
<dbReference type="InterPro" id="IPR029032">
    <property type="entry name" value="AhpD-like"/>
</dbReference>
<dbReference type="SUPFAM" id="SSF53474">
    <property type="entry name" value="alpha/beta-Hydrolases"/>
    <property type="match status" value="1"/>
</dbReference>
<dbReference type="Gene3D" id="1.20.1290.10">
    <property type="entry name" value="AhpD-like"/>
    <property type="match status" value="1"/>
</dbReference>
<feature type="domain" description="AB hydrolase-1" evidence="2">
    <location>
        <begin position="24"/>
        <end position="252"/>
    </location>
</feature>
<dbReference type="AlphaFoldDB" id="A0A8J7R3T6"/>
<dbReference type="Pfam" id="PF12697">
    <property type="entry name" value="Abhydrolase_6"/>
    <property type="match status" value="1"/>
</dbReference>
<dbReference type="PRINTS" id="PR00111">
    <property type="entry name" value="ABHYDROLASE"/>
</dbReference>
<evidence type="ECO:0000259" key="2">
    <source>
        <dbReference type="Pfam" id="PF12697"/>
    </source>
</evidence>
<dbReference type="InterPro" id="IPR052512">
    <property type="entry name" value="4CMD/NDH-1_regulator"/>
</dbReference>
<dbReference type="GO" id="GO:0047570">
    <property type="term" value="F:3-oxoadipate enol-lactonase activity"/>
    <property type="evidence" value="ECO:0007669"/>
    <property type="project" value="UniProtKB-EC"/>
</dbReference>
<sequence length="396" mass="42909">MTFVKVSNTVIHCRVTGTAGRPRLVFLNSLGSDFRIWEEVEDRLRHRFELLFVNKRGHGLSEAVAGPYTVRQLADDVLGVLDALGWKSTSVVSLSIGGLIAQQIALQAPERVEALVLMDTAAKIGSADSWNERIAAVEAGGMQSISEAVVSRWLTSDFREAQPTAYTGWRSMLEATSTEGYRGCCAALRDADLTLDVGRITAPTLVLCGDDDKPTPPDLVRATGERIPGARFILIPGAGHLPCLEQPQQVASLIAEHVEAANWEKAQAASRFDAGMAVRRRVLGDAHVNRASGSATPFDAAFQRFITEGAWGTVWSNPHLSLRERSMITIALLAALGQEDEVAMHVRATRNTGASEEDIAEALMHVAVYAGVPAANHAIKIAKKTLIEMREEKQPQ</sequence>
<dbReference type="NCBIfam" id="TIGR02425">
    <property type="entry name" value="decarb_PcaC"/>
    <property type="match status" value="1"/>
</dbReference>
<dbReference type="EC" id="3.1.1.24" evidence="3"/>
<dbReference type="Gene3D" id="3.40.50.1820">
    <property type="entry name" value="alpha/beta hydrolase"/>
    <property type="match status" value="1"/>
</dbReference>
<dbReference type="RefSeq" id="WP_209337473.1">
    <property type="nucleotide sequence ID" value="NZ_JAGIYY010000015.1"/>
</dbReference>
<gene>
    <name evidence="3" type="primary">pcaD</name>
    <name evidence="3" type="ORF">J5Y06_22585</name>
</gene>
<dbReference type="GO" id="GO:0042952">
    <property type="term" value="P:beta-ketoadipate pathway"/>
    <property type="evidence" value="ECO:0007669"/>
    <property type="project" value="InterPro"/>
</dbReference>
<evidence type="ECO:0000259" key="1">
    <source>
        <dbReference type="Pfam" id="PF02627"/>
    </source>
</evidence>
<evidence type="ECO:0000313" key="3">
    <source>
        <dbReference type="EMBL" id="MBP0441440.1"/>
    </source>
</evidence>
<dbReference type="InterPro" id="IPR012788">
    <property type="entry name" value="Decarb_PcaC"/>
</dbReference>
<reference evidence="3" key="1">
    <citation type="submission" date="2021-03" db="EMBL/GenBank/DDBJ databases">
        <title>Genome sequencing and assembly of Tianweitania sediminis.</title>
        <authorList>
            <person name="Chhetri G."/>
        </authorList>
    </citation>
    <scope>NUCLEOTIDE SEQUENCE</scope>
    <source>
        <strain evidence="3">Z8</strain>
    </source>
</reference>
<dbReference type="NCBIfam" id="TIGR02427">
    <property type="entry name" value="protocat_pcaD"/>
    <property type="match status" value="1"/>
</dbReference>
<keyword evidence="4" id="KW-1185">Reference proteome</keyword>
<dbReference type="InterPro" id="IPR029058">
    <property type="entry name" value="AB_hydrolase_fold"/>
</dbReference>
<dbReference type="InterPro" id="IPR000073">
    <property type="entry name" value="AB_hydrolase_1"/>
</dbReference>
<comment type="caution">
    <text evidence="3">The sequence shown here is derived from an EMBL/GenBank/DDBJ whole genome shotgun (WGS) entry which is preliminary data.</text>
</comment>
<feature type="domain" description="Carboxymuconolactone decarboxylase-like" evidence="1">
    <location>
        <begin position="301"/>
        <end position="383"/>
    </location>
</feature>
<keyword evidence="3" id="KW-0378">Hydrolase</keyword>
<dbReference type="Proteomes" id="UP000666240">
    <property type="component" value="Unassembled WGS sequence"/>
</dbReference>
<dbReference type="EMBL" id="JAGIYY010000015">
    <property type="protein sequence ID" value="MBP0441440.1"/>
    <property type="molecule type" value="Genomic_DNA"/>
</dbReference>